<accession>A0A0D8BLU1</accession>
<dbReference type="Gene3D" id="3.10.580.10">
    <property type="entry name" value="CBS-domain"/>
    <property type="match status" value="1"/>
</dbReference>
<dbReference type="SMART" id="SM00924">
    <property type="entry name" value="MgtE_N"/>
    <property type="match status" value="1"/>
</dbReference>
<dbReference type="PANTHER" id="PTHR43773:SF1">
    <property type="entry name" value="MAGNESIUM TRANSPORTER MGTE"/>
    <property type="match status" value="1"/>
</dbReference>
<dbReference type="Pfam" id="PF03448">
    <property type="entry name" value="MgtE_N"/>
    <property type="match status" value="1"/>
</dbReference>
<protein>
    <submittedName>
        <fullName evidence="4">Mg/Co/Ni transporter MgtE with CBS domain</fullName>
    </submittedName>
</protein>
<reference evidence="4 5" key="2">
    <citation type="journal article" date="2016" name="Genome Announc.">
        <title>Permanent Draft Genome Sequences for Two Variants of Frankia sp. Strain CpI1, the First Frankia Strain Isolated from Root Nodules of Comptonia peregrina.</title>
        <authorList>
            <person name="Oshone R."/>
            <person name="Hurst S.G.IV."/>
            <person name="Abebe-Akele F."/>
            <person name="Simpson S."/>
            <person name="Morris K."/>
            <person name="Thomas W.K."/>
            <person name="Tisa L.S."/>
        </authorList>
    </citation>
    <scope>NUCLEOTIDE SEQUENCE [LARGE SCALE GENOMIC DNA]</scope>
    <source>
        <strain evidence="5">CpI1-S</strain>
    </source>
</reference>
<dbReference type="AlphaFoldDB" id="A0A0D8BLU1"/>
<feature type="domain" description="CBS" evidence="3">
    <location>
        <begin position="389"/>
        <end position="450"/>
    </location>
</feature>
<proteinExistence type="predicted"/>
<dbReference type="CDD" id="cd04606">
    <property type="entry name" value="CBS_pair_Mg_transporter"/>
    <property type="match status" value="1"/>
</dbReference>
<dbReference type="InterPro" id="IPR006669">
    <property type="entry name" value="MgtE_transporter"/>
</dbReference>
<dbReference type="InterPro" id="IPR011033">
    <property type="entry name" value="PRC_barrel-like_sf"/>
</dbReference>
<dbReference type="Proteomes" id="UP000032545">
    <property type="component" value="Unassembled WGS sequence"/>
</dbReference>
<gene>
    <name evidence="4" type="ORF">FF36_00723</name>
</gene>
<dbReference type="Pfam" id="PF26205">
    <property type="entry name" value="SH3_actinomycetes"/>
    <property type="match status" value="1"/>
</dbReference>
<dbReference type="InterPro" id="IPR046342">
    <property type="entry name" value="CBS_dom_sf"/>
</dbReference>
<keyword evidence="1" id="KW-0129">CBS domain</keyword>
<organism evidence="4 5">
    <name type="scientific">Frankia torreyi</name>
    <dbReference type="NCBI Taxonomy" id="1856"/>
    <lineage>
        <taxon>Bacteria</taxon>
        <taxon>Bacillati</taxon>
        <taxon>Actinomycetota</taxon>
        <taxon>Actinomycetes</taxon>
        <taxon>Frankiales</taxon>
        <taxon>Frankiaceae</taxon>
        <taxon>Frankia</taxon>
    </lineage>
</organism>
<feature type="compositionally biased region" description="Gly residues" evidence="2">
    <location>
        <begin position="470"/>
        <end position="479"/>
    </location>
</feature>
<dbReference type="InterPro" id="IPR006668">
    <property type="entry name" value="Mg_transptr_MgtE_intracell_dom"/>
</dbReference>
<dbReference type="PATRIC" id="fig|1502723.3.peg.2342"/>
<evidence type="ECO:0000259" key="3">
    <source>
        <dbReference type="PROSITE" id="PS51371"/>
    </source>
</evidence>
<evidence type="ECO:0000313" key="4">
    <source>
        <dbReference type="EMBL" id="KJE25111.1"/>
    </source>
</evidence>
<dbReference type="GO" id="GO:0015095">
    <property type="term" value="F:magnesium ion transmembrane transporter activity"/>
    <property type="evidence" value="ECO:0007669"/>
    <property type="project" value="InterPro"/>
</dbReference>
<dbReference type="SUPFAM" id="SSF50346">
    <property type="entry name" value="PRC-barrel domain"/>
    <property type="match status" value="1"/>
</dbReference>
<evidence type="ECO:0000313" key="5">
    <source>
        <dbReference type="Proteomes" id="UP000032545"/>
    </source>
</evidence>
<comment type="caution">
    <text evidence="4">The sequence shown here is derived from an EMBL/GenBank/DDBJ whole genome shotgun (WGS) entry which is preliminary data.</text>
</comment>
<sequence length="486" mass="52341">MPGSGLREAPARVASGREQDCGAGPRRYARLRRERSVTRMPTRPTQSRVYCRRLAGLLVLDPNGDQVGRVHDIIVTLRLGHEPPRVLGLAVEVQRRPIFVPIGRVTGVESGAVVLSSARLSWRRFQQRPNETRVLGELLDRRATLLSSDTEVTVVDAAIEPIRGGDWVLDQVAVRTGRGRRGEVRTVAWDEVTGLSLAEGGQGAANLLAAFEKLRPADLATLLHDLSDKRRAEVAAALDDERLADVLEELPEDEQVELLGGLAEERAADVLEAMGPDDAADLLGELPAEDAERLLRLMEPDEAADVRRLLRYADDTAGGIMTSEPVVLAPNATVAEALARIREPELSPALAAQVYVVRPPYETPTGRYLGLAHFQRLLREPPSTLVGGVIDVDMASLRPETPLAEVTRLLASYNLVAAPVLDRGGRLVGVVTVDDVLDHLLPADWRERQLESDVDTHTTPGLFAPPPGGGEPGALGGVGASPPAAP</sequence>
<feature type="region of interest" description="Disordered" evidence="2">
    <location>
        <begin position="1"/>
        <end position="25"/>
    </location>
</feature>
<dbReference type="Pfam" id="PF00571">
    <property type="entry name" value="CBS"/>
    <property type="match status" value="2"/>
</dbReference>
<dbReference type="PROSITE" id="PS51371">
    <property type="entry name" value="CBS"/>
    <property type="match status" value="1"/>
</dbReference>
<dbReference type="EMBL" id="JYFN01000003">
    <property type="protein sequence ID" value="KJE25111.1"/>
    <property type="molecule type" value="Genomic_DNA"/>
</dbReference>
<dbReference type="SUPFAM" id="SSF54631">
    <property type="entry name" value="CBS-domain pair"/>
    <property type="match status" value="1"/>
</dbReference>
<name>A0A0D8BLU1_9ACTN</name>
<dbReference type="SUPFAM" id="SSF158791">
    <property type="entry name" value="MgtE N-terminal domain-like"/>
    <property type="match status" value="1"/>
</dbReference>
<dbReference type="GO" id="GO:0016020">
    <property type="term" value="C:membrane"/>
    <property type="evidence" value="ECO:0007669"/>
    <property type="project" value="InterPro"/>
</dbReference>
<feature type="region of interest" description="Disordered" evidence="2">
    <location>
        <begin position="451"/>
        <end position="486"/>
    </location>
</feature>
<evidence type="ECO:0000256" key="1">
    <source>
        <dbReference type="PROSITE-ProRule" id="PRU00703"/>
    </source>
</evidence>
<dbReference type="Gene3D" id="1.25.60.10">
    <property type="entry name" value="MgtE N-terminal domain-like"/>
    <property type="match status" value="1"/>
</dbReference>
<reference evidence="5" key="1">
    <citation type="submission" date="2015-02" db="EMBL/GenBank/DDBJ databases">
        <title>Draft Genome of Frankia sp. CpI1-S.</title>
        <authorList>
            <person name="Oshone R.T."/>
            <person name="Ngom M."/>
            <person name="Ghodhbane-Gtari F."/>
            <person name="Gtari M."/>
            <person name="Morris K."/>
            <person name="Thomas K."/>
            <person name="Sen A."/>
            <person name="Tisa L.S."/>
        </authorList>
    </citation>
    <scope>NUCLEOTIDE SEQUENCE [LARGE SCALE GENOMIC DNA]</scope>
    <source>
        <strain evidence="5">CpI1-S</strain>
    </source>
</reference>
<dbReference type="InterPro" id="IPR000644">
    <property type="entry name" value="CBS_dom"/>
</dbReference>
<dbReference type="InterPro" id="IPR038076">
    <property type="entry name" value="MgtE_N_sf"/>
</dbReference>
<dbReference type="SMART" id="SM00116">
    <property type="entry name" value="CBS"/>
    <property type="match status" value="1"/>
</dbReference>
<evidence type="ECO:0000256" key="2">
    <source>
        <dbReference type="SAM" id="MobiDB-lite"/>
    </source>
</evidence>
<keyword evidence="5" id="KW-1185">Reference proteome</keyword>
<dbReference type="PANTHER" id="PTHR43773">
    <property type="entry name" value="MAGNESIUM TRANSPORTER MGTE"/>
    <property type="match status" value="1"/>
</dbReference>
<dbReference type="InterPro" id="IPR058838">
    <property type="entry name" value="SH3_actinomycetes"/>
</dbReference>